<dbReference type="AlphaFoldDB" id="A0A5B6W884"/>
<dbReference type="OrthoDB" id="1751882at2759"/>
<protein>
    <submittedName>
        <fullName evidence="1">Protein DETOXIFICATION 44, chloroplastic-like</fullName>
    </submittedName>
</protein>
<reference evidence="2" key="1">
    <citation type="journal article" date="2019" name="Plant Biotechnol. J.">
        <title>Genome sequencing of the Australian wild diploid species Gossypium australe highlights disease resistance and delayed gland morphogenesis.</title>
        <authorList>
            <person name="Cai Y."/>
            <person name="Cai X."/>
            <person name="Wang Q."/>
            <person name="Wang P."/>
            <person name="Zhang Y."/>
            <person name="Cai C."/>
            <person name="Xu Y."/>
            <person name="Wang K."/>
            <person name="Zhou Z."/>
            <person name="Wang C."/>
            <person name="Geng S."/>
            <person name="Li B."/>
            <person name="Dong Q."/>
            <person name="Hou Y."/>
            <person name="Wang H."/>
            <person name="Ai P."/>
            <person name="Liu Z."/>
            <person name="Yi F."/>
            <person name="Sun M."/>
            <person name="An G."/>
            <person name="Cheng J."/>
            <person name="Zhang Y."/>
            <person name="Shi Q."/>
            <person name="Xie Y."/>
            <person name="Shi X."/>
            <person name="Chang Y."/>
            <person name="Huang F."/>
            <person name="Chen Y."/>
            <person name="Hong S."/>
            <person name="Mi L."/>
            <person name="Sun Q."/>
            <person name="Zhang L."/>
            <person name="Zhou B."/>
            <person name="Peng R."/>
            <person name="Zhang X."/>
            <person name="Liu F."/>
        </authorList>
    </citation>
    <scope>NUCLEOTIDE SEQUENCE [LARGE SCALE GENOMIC DNA]</scope>
    <source>
        <strain evidence="2">cv. PA1801</strain>
    </source>
</reference>
<accession>A0A5B6W884</accession>
<sequence>MRKINLRVQDKATRLQEEDHSVMLEIGATRDAAARSEARAPARTYAICSHGEASSPDVIIGTFFLYDIDVVALIDPG</sequence>
<evidence type="ECO:0000313" key="1">
    <source>
        <dbReference type="EMBL" id="KAA3477464.1"/>
    </source>
</evidence>
<organism evidence="1 2">
    <name type="scientific">Gossypium australe</name>
    <dbReference type="NCBI Taxonomy" id="47621"/>
    <lineage>
        <taxon>Eukaryota</taxon>
        <taxon>Viridiplantae</taxon>
        <taxon>Streptophyta</taxon>
        <taxon>Embryophyta</taxon>
        <taxon>Tracheophyta</taxon>
        <taxon>Spermatophyta</taxon>
        <taxon>Magnoliopsida</taxon>
        <taxon>eudicotyledons</taxon>
        <taxon>Gunneridae</taxon>
        <taxon>Pentapetalae</taxon>
        <taxon>rosids</taxon>
        <taxon>malvids</taxon>
        <taxon>Malvales</taxon>
        <taxon>Malvaceae</taxon>
        <taxon>Malvoideae</taxon>
        <taxon>Gossypium</taxon>
    </lineage>
</organism>
<name>A0A5B6W884_9ROSI</name>
<gene>
    <name evidence="1" type="ORF">EPI10_011349</name>
</gene>
<dbReference type="Proteomes" id="UP000325315">
    <property type="component" value="Unassembled WGS sequence"/>
</dbReference>
<evidence type="ECO:0000313" key="2">
    <source>
        <dbReference type="Proteomes" id="UP000325315"/>
    </source>
</evidence>
<dbReference type="EMBL" id="SMMG02000004">
    <property type="protein sequence ID" value="KAA3477464.1"/>
    <property type="molecule type" value="Genomic_DNA"/>
</dbReference>
<proteinExistence type="predicted"/>
<comment type="caution">
    <text evidence="1">The sequence shown here is derived from an EMBL/GenBank/DDBJ whole genome shotgun (WGS) entry which is preliminary data.</text>
</comment>
<keyword evidence="2" id="KW-1185">Reference proteome</keyword>